<accession>A0A0B7BJR4</accession>
<evidence type="ECO:0000313" key="1">
    <source>
        <dbReference type="EMBL" id="CEK92390.1"/>
    </source>
</evidence>
<name>A0A0B7BJR4_9EUPU</name>
<gene>
    <name evidence="1" type="primary">ORF188013</name>
</gene>
<organism evidence="1">
    <name type="scientific">Arion vulgaris</name>
    <dbReference type="NCBI Taxonomy" id="1028688"/>
    <lineage>
        <taxon>Eukaryota</taxon>
        <taxon>Metazoa</taxon>
        <taxon>Spiralia</taxon>
        <taxon>Lophotrochozoa</taxon>
        <taxon>Mollusca</taxon>
        <taxon>Gastropoda</taxon>
        <taxon>Heterobranchia</taxon>
        <taxon>Euthyneura</taxon>
        <taxon>Panpulmonata</taxon>
        <taxon>Eupulmonata</taxon>
        <taxon>Stylommatophora</taxon>
        <taxon>Helicina</taxon>
        <taxon>Arionoidea</taxon>
        <taxon>Arionidae</taxon>
        <taxon>Arion</taxon>
    </lineage>
</organism>
<feature type="non-terminal residue" evidence="1">
    <location>
        <position position="68"/>
    </location>
</feature>
<proteinExistence type="predicted"/>
<dbReference type="AlphaFoldDB" id="A0A0B7BJR4"/>
<protein>
    <submittedName>
        <fullName evidence="1">Uncharacterized protein</fullName>
    </submittedName>
</protein>
<reference evidence="1" key="1">
    <citation type="submission" date="2014-12" db="EMBL/GenBank/DDBJ databases">
        <title>Insight into the proteome of Arion vulgaris.</title>
        <authorList>
            <person name="Aradska J."/>
            <person name="Bulat T."/>
            <person name="Smidak R."/>
            <person name="Sarate P."/>
            <person name="Gangsoo J."/>
            <person name="Sialana F."/>
            <person name="Bilban M."/>
            <person name="Lubec G."/>
        </authorList>
    </citation>
    <scope>NUCLEOTIDE SEQUENCE</scope>
    <source>
        <tissue evidence="1">Skin</tissue>
    </source>
</reference>
<sequence>MGRCEIEVSRTVIVTPSFHWEQVILAIVYSENQVKITRLGSTRNLHEMFVAMLNKHKIPSLSSAAVML</sequence>
<dbReference type="EMBL" id="HACG01045525">
    <property type="protein sequence ID" value="CEK92390.1"/>
    <property type="molecule type" value="Transcribed_RNA"/>
</dbReference>